<evidence type="ECO:0000256" key="2">
    <source>
        <dbReference type="ARBA" id="ARBA00022692"/>
    </source>
</evidence>
<keyword evidence="4 5" id="KW-0472">Membrane</keyword>
<accession>A0A918GLI9</accession>
<dbReference type="EMBL" id="BMRB01000004">
    <property type="protein sequence ID" value="GGS45070.1"/>
    <property type="molecule type" value="Genomic_DNA"/>
</dbReference>
<dbReference type="InterPro" id="IPR036640">
    <property type="entry name" value="ABC1_TM_sf"/>
</dbReference>
<evidence type="ECO:0000256" key="3">
    <source>
        <dbReference type="ARBA" id="ARBA00022989"/>
    </source>
</evidence>
<dbReference type="GO" id="GO:0005886">
    <property type="term" value="C:plasma membrane"/>
    <property type="evidence" value="ECO:0007669"/>
    <property type="project" value="UniProtKB-SubCell"/>
</dbReference>
<dbReference type="InterPro" id="IPR039421">
    <property type="entry name" value="Type_1_exporter"/>
</dbReference>
<comment type="caution">
    <text evidence="7">The sequence shown here is derived from an EMBL/GenBank/DDBJ whole genome shotgun (WGS) entry which is preliminary data.</text>
</comment>
<evidence type="ECO:0000256" key="1">
    <source>
        <dbReference type="ARBA" id="ARBA00004651"/>
    </source>
</evidence>
<dbReference type="Gene3D" id="1.20.1560.10">
    <property type="entry name" value="ABC transporter type 1, transmembrane domain"/>
    <property type="match status" value="1"/>
</dbReference>
<gene>
    <name evidence="7" type="ORF">GCM10010171_45030</name>
</gene>
<dbReference type="InterPro" id="IPR027417">
    <property type="entry name" value="P-loop_NTPase"/>
</dbReference>
<dbReference type="GO" id="GO:0015421">
    <property type="term" value="F:ABC-type oligopeptide transporter activity"/>
    <property type="evidence" value="ECO:0007669"/>
    <property type="project" value="TreeGrafter"/>
</dbReference>
<keyword evidence="8" id="KW-1185">Reference proteome</keyword>
<dbReference type="GO" id="GO:0005524">
    <property type="term" value="F:ATP binding"/>
    <property type="evidence" value="ECO:0007669"/>
    <property type="project" value="InterPro"/>
</dbReference>
<dbReference type="GO" id="GO:0016887">
    <property type="term" value="F:ATP hydrolysis activity"/>
    <property type="evidence" value="ECO:0007669"/>
    <property type="project" value="InterPro"/>
</dbReference>
<name>A0A918GLI9_9PSEU</name>
<dbReference type="PROSITE" id="PS50929">
    <property type="entry name" value="ABC_TM1F"/>
    <property type="match status" value="1"/>
</dbReference>
<dbReference type="Pfam" id="PF00664">
    <property type="entry name" value="ABC_membrane"/>
    <property type="match status" value="1"/>
</dbReference>
<keyword evidence="3 5" id="KW-1133">Transmembrane helix</keyword>
<dbReference type="AlphaFoldDB" id="A0A918GLI9"/>
<feature type="domain" description="ABC transmembrane type-1" evidence="6">
    <location>
        <begin position="45"/>
        <end position="329"/>
    </location>
</feature>
<dbReference type="SUPFAM" id="SSF90123">
    <property type="entry name" value="ABC transporter transmembrane region"/>
    <property type="match status" value="1"/>
</dbReference>
<feature type="transmembrane region" description="Helical" evidence="5">
    <location>
        <begin position="81"/>
        <end position="100"/>
    </location>
</feature>
<dbReference type="InterPro" id="IPR003439">
    <property type="entry name" value="ABC_transporter-like_ATP-bd"/>
</dbReference>
<protein>
    <submittedName>
        <fullName evidence="7">Multidrug ABC transporter permease</fullName>
    </submittedName>
</protein>
<dbReference type="Pfam" id="PF00005">
    <property type="entry name" value="ABC_tran"/>
    <property type="match status" value="1"/>
</dbReference>
<dbReference type="SUPFAM" id="SSF52540">
    <property type="entry name" value="P-loop containing nucleoside triphosphate hydrolases"/>
    <property type="match status" value="1"/>
</dbReference>
<dbReference type="PANTHER" id="PTHR43394">
    <property type="entry name" value="ATP-DEPENDENT PERMEASE MDL1, MITOCHONDRIAL"/>
    <property type="match status" value="1"/>
</dbReference>
<dbReference type="CDD" id="cd07346">
    <property type="entry name" value="ABC_6TM_exporters"/>
    <property type="match status" value="1"/>
</dbReference>
<feature type="transmembrane region" description="Helical" evidence="5">
    <location>
        <begin position="161"/>
        <end position="180"/>
    </location>
</feature>
<evidence type="ECO:0000313" key="8">
    <source>
        <dbReference type="Proteomes" id="UP000660680"/>
    </source>
</evidence>
<evidence type="ECO:0000256" key="5">
    <source>
        <dbReference type="SAM" id="Phobius"/>
    </source>
</evidence>
<organism evidence="7 8">
    <name type="scientific">Actinokineospora fastidiosa</name>
    <dbReference type="NCBI Taxonomy" id="1816"/>
    <lineage>
        <taxon>Bacteria</taxon>
        <taxon>Bacillati</taxon>
        <taxon>Actinomycetota</taxon>
        <taxon>Actinomycetes</taxon>
        <taxon>Pseudonocardiales</taxon>
        <taxon>Pseudonocardiaceae</taxon>
        <taxon>Actinokineospora</taxon>
    </lineage>
</organism>
<comment type="subcellular location">
    <subcellularLocation>
        <location evidence="1">Cell membrane</location>
        <topology evidence="1">Multi-pass membrane protein</topology>
    </subcellularLocation>
</comment>
<keyword evidence="2 5" id="KW-0812">Transmembrane</keyword>
<dbReference type="Gene3D" id="3.40.50.300">
    <property type="entry name" value="P-loop containing nucleotide triphosphate hydrolases"/>
    <property type="match status" value="1"/>
</dbReference>
<sequence>MAGRNKPTTRRDPSRVARWDTGVPDARSPARYLLWIARGQLGAIAGATVFGTVWMVTLALMPALVGETINRAFARGDEPDLGAAGLGCAGILALGVVHHLSGTLRHRFSESSARTAGIRTILVLTRKIAALGSALPAHADTSAVVSVVTADIVPIGDFVRMAGRAVGALVSFVTVGGLLLGTSLPLGIIVLVGMPALTLSVGPLLRPLHRRQDAHRAVLSDLGKHTVDLAYGLRVLRGIGAERVFARRYREHSQRARAAGERLARVETLADLAQVLLPGLFTVLTLWLAARLAFAGTIAPGDLVTLYGLAGFLVLPIQTATELVDKTAKGLVAARRVVDLLAAPPGGPAEGLPVPGRPSAGGVELADPASGLVARSGEMTVVRVDDTEAGADLADRIGGYTESAVTLRGVPVTRLATPALRRTVLVVDSRTELFAGVLRDELDPGGRHDDARIRAVLDAVCATDIIDALPEGVNSRIGPRGYAFSGGQRHRLVLARALLTDVDVLVLVEPTCAVDAHTEAEMARRLSQVRGGATVVVVTSGRAFDTFADAVLRQSDGTGMEADR</sequence>
<dbReference type="Proteomes" id="UP000660680">
    <property type="component" value="Unassembled WGS sequence"/>
</dbReference>
<reference evidence="7" key="2">
    <citation type="submission" date="2020-09" db="EMBL/GenBank/DDBJ databases">
        <authorList>
            <person name="Sun Q."/>
            <person name="Ohkuma M."/>
        </authorList>
    </citation>
    <scope>NUCLEOTIDE SEQUENCE</scope>
    <source>
        <strain evidence="7">JCM 3276</strain>
    </source>
</reference>
<reference evidence="7" key="1">
    <citation type="journal article" date="2014" name="Int. J. Syst. Evol. Microbiol.">
        <title>Complete genome sequence of Corynebacterium casei LMG S-19264T (=DSM 44701T), isolated from a smear-ripened cheese.</title>
        <authorList>
            <consortium name="US DOE Joint Genome Institute (JGI-PGF)"/>
            <person name="Walter F."/>
            <person name="Albersmeier A."/>
            <person name="Kalinowski J."/>
            <person name="Ruckert C."/>
        </authorList>
    </citation>
    <scope>NUCLEOTIDE SEQUENCE</scope>
    <source>
        <strain evidence="7">JCM 3276</strain>
    </source>
</reference>
<evidence type="ECO:0000256" key="4">
    <source>
        <dbReference type="ARBA" id="ARBA00023136"/>
    </source>
</evidence>
<proteinExistence type="predicted"/>
<dbReference type="PANTHER" id="PTHR43394:SF1">
    <property type="entry name" value="ATP-BINDING CASSETTE SUB-FAMILY B MEMBER 10, MITOCHONDRIAL"/>
    <property type="match status" value="1"/>
</dbReference>
<feature type="transmembrane region" description="Helical" evidence="5">
    <location>
        <begin position="41"/>
        <end position="61"/>
    </location>
</feature>
<evidence type="ECO:0000313" key="7">
    <source>
        <dbReference type="EMBL" id="GGS45070.1"/>
    </source>
</evidence>
<dbReference type="InterPro" id="IPR011527">
    <property type="entry name" value="ABC1_TM_dom"/>
</dbReference>
<evidence type="ECO:0000259" key="6">
    <source>
        <dbReference type="PROSITE" id="PS50929"/>
    </source>
</evidence>